<evidence type="ECO:0000313" key="3">
    <source>
        <dbReference type="Proteomes" id="UP000000333"/>
    </source>
</evidence>
<feature type="region of interest" description="Disordered" evidence="1">
    <location>
        <begin position="1"/>
        <end position="21"/>
    </location>
</feature>
<organism evidence="2 3">
    <name type="scientific">Olsenella uli (strain ATCC 49627 / DSM 7084 / CCUG 31166 / CIP 109912 / JCM 12494 / LMG 11480 / NCIMB 702895 / VPI D76D-27C)</name>
    <name type="common">Lactobacillus uli</name>
    <dbReference type="NCBI Taxonomy" id="633147"/>
    <lineage>
        <taxon>Bacteria</taxon>
        <taxon>Bacillati</taxon>
        <taxon>Actinomycetota</taxon>
        <taxon>Coriobacteriia</taxon>
        <taxon>Coriobacteriales</taxon>
        <taxon>Atopobiaceae</taxon>
        <taxon>Olsenella</taxon>
    </lineage>
</organism>
<dbReference type="STRING" id="633147.Olsu_1691"/>
<protein>
    <submittedName>
        <fullName evidence="2">Uncharacterized protein</fullName>
    </submittedName>
</protein>
<dbReference type="GeneID" id="78513208"/>
<evidence type="ECO:0000256" key="1">
    <source>
        <dbReference type="SAM" id="MobiDB-lite"/>
    </source>
</evidence>
<dbReference type="HOGENOM" id="CLU_2509441_0_0_11"/>
<dbReference type="KEGG" id="ols:Olsu_1691"/>
<dbReference type="AlphaFoldDB" id="E1QXC8"/>
<dbReference type="EMBL" id="CP002106">
    <property type="protein sequence ID" value="ADK68781.1"/>
    <property type="molecule type" value="Genomic_DNA"/>
</dbReference>
<dbReference type="OrthoDB" id="9898811at2"/>
<reference evidence="2 3" key="1">
    <citation type="journal article" date="2010" name="Stand. Genomic Sci.">
        <title>Complete genome sequence of Olsenella uli type strain (VPI D76D-27C).</title>
        <authorList>
            <person name="Goker M."/>
            <person name="Held B."/>
            <person name="Lucas S."/>
            <person name="Nolan M."/>
            <person name="Yasawong M."/>
            <person name="Glavina Del Rio T."/>
            <person name="Tice H."/>
            <person name="Cheng J.F."/>
            <person name="Bruce D."/>
            <person name="Detter J.C."/>
            <person name="Tapia R."/>
            <person name="Han C."/>
            <person name="Goodwin L."/>
            <person name="Pitluck S."/>
            <person name="Liolios K."/>
            <person name="Ivanova N."/>
            <person name="Mavromatis K."/>
            <person name="Mikhailova N."/>
            <person name="Pati A."/>
            <person name="Chen A."/>
            <person name="Palaniappan K."/>
            <person name="Land M."/>
            <person name="Hauser L."/>
            <person name="Chang Y.J."/>
            <person name="Jeffries C.D."/>
            <person name="Rohde M."/>
            <person name="Sikorski J."/>
            <person name="Pukall R."/>
            <person name="Woyke T."/>
            <person name="Bristow J."/>
            <person name="Eisen J.A."/>
            <person name="Markowitz V."/>
            <person name="Hugenholtz P."/>
            <person name="Kyrpides N.C."/>
            <person name="Klenk H.P."/>
            <person name="Lapidus A."/>
        </authorList>
    </citation>
    <scope>NUCLEOTIDE SEQUENCE [LARGE SCALE GENOMIC DNA]</scope>
    <source>
        <strain evidence="3">ATCC 49627 / DSM 7084 / CIP 109912 / JCM 12494 / NCIMB 702895 / VPI D76D-27C</strain>
    </source>
</reference>
<proteinExistence type="predicted"/>
<feature type="compositionally biased region" description="Basic and acidic residues" evidence="1">
    <location>
        <begin position="1"/>
        <end position="14"/>
    </location>
</feature>
<dbReference type="RefSeq" id="WP_013252532.1">
    <property type="nucleotide sequence ID" value="NC_014363.1"/>
</dbReference>
<keyword evidence="3" id="KW-1185">Reference proteome</keyword>
<sequence length="85" mass="8663">MTGDGERLSNEDLARSYTDSITTDFEAEEVGGVDGDNTSAAAGAKSMADAIRSLMAGAATEVNLDAAAISGVAGDFAAWDELMSR</sequence>
<dbReference type="PATRIC" id="fig|633147.7.peg.1396"/>
<name>E1QXC8_OLSUV</name>
<accession>E1QXC8</accession>
<dbReference type="Proteomes" id="UP000000333">
    <property type="component" value="Chromosome"/>
</dbReference>
<gene>
    <name evidence="2" type="ordered locus">Olsu_1691</name>
</gene>
<evidence type="ECO:0000313" key="2">
    <source>
        <dbReference type="EMBL" id="ADK68781.1"/>
    </source>
</evidence>